<comment type="subcellular location">
    <subcellularLocation>
        <location evidence="1">Membrane</location>
        <topology evidence="1">Multi-pass membrane protein</topology>
    </subcellularLocation>
</comment>
<feature type="transmembrane region" description="Helical" evidence="5">
    <location>
        <begin position="131"/>
        <end position="152"/>
    </location>
</feature>
<evidence type="ECO:0000259" key="6">
    <source>
        <dbReference type="PROSITE" id="PS50850"/>
    </source>
</evidence>
<proteinExistence type="predicted"/>
<name>A0A813CK58_9DINO</name>
<feature type="transmembrane region" description="Helical" evidence="5">
    <location>
        <begin position="158"/>
        <end position="179"/>
    </location>
</feature>
<dbReference type="Proteomes" id="UP000601435">
    <property type="component" value="Unassembled WGS sequence"/>
</dbReference>
<keyword evidence="4 5" id="KW-0472">Membrane</keyword>
<sequence length="298" mass="31425">MPCSRAASSRRQTQRLLLIRYVRTDPGQDGWEAVVFLCALGIMISYADRSNISIAIIGMAKDFQWDKAFEGTVLSAFFGGYAATQLLGGRLADVLGTKWVLAAGLSTWSLATALTPLAAAAGAGPLLAVRLALGLGEGVAFPAVHAAIARLVPRSQQSFAVGLVTAASYGGAGLAFLLVPGIIENYGWQTSFFGFGALALLWLPPWLAVDIASPSATRSPSAEAFSPAKIAEGFAGTLKELLPLVRTKEVLAICVAQYTNGFGLYGLLSWLPTFFAEQYGTALADLFFGFLLPPEPVD</sequence>
<evidence type="ECO:0000256" key="5">
    <source>
        <dbReference type="SAM" id="Phobius"/>
    </source>
</evidence>
<dbReference type="InterPro" id="IPR036259">
    <property type="entry name" value="MFS_trans_sf"/>
</dbReference>
<dbReference type="SUPFAM" id="SSF103473">
    <property type="entry name" value="MFS general substrate transporter"/>
    <property type="match status" value="1"/>
</dbReference>
<dbReference type="Gene3D" id="1.20.1250.20">
    <property type="entry name" value="MFS general substrate transporter like domains"/>
    <property type="match status" value="1"/>
</dbReference>
<dbReference type="Pfam" id="PF07690">
    <property type="entry name" value="MFS_1"/>
    <property type="match status" value="1"/>
</dbReference>
<evidence type="ECO:0000256" key="2">
    <source>
        <dbReference type="ARBA" id="ARBA00022692"/>
    </source>
</evidence>
<protein>
    <submittedName>
        <fullName evidence="7">PHT4 protein</fullName>
    </submittedName>
</protein>
<dbReference type="PANTHER" id="PTHR11662:SF446">
    <property type="entry name" value="SODIUM-DEPENDENT PHOSPHATE TRANSPORT PROTEIN 1, CHLOROPLASTIC"/>
    <property type="match status" value="1"/>
</dbReference>
<dbReference type="EMBL" id="CAJNJA010101229">
    <property type="protein sequence ID" value="CAE7944139.1"/>
    <property type="molecule type" value="Genomic_DNA"/>
</dbReference>
<dbReference type="GO" id="GO:0022857">
    <property type="term" value="F:transmembrane transporter activity"/>
    <property type="evidence" value="ECO:0007669"/>
    <property type="project" value="InterPro"/>
</dbReference>
<evidence type="ECO:0000256" key="1">
    <source>
        <dbReference type="ARBA" id="ARBA00004141"/>
    </source>
</evidence>
<evidence type="ECO:0000256" key="4">
    <source>
        <dbReference type="ARBA" id="ARBA00023136"/>
    </source>
</evidence>
<dbReference type="GO" id="GO:0016020">
    <property type="term" value="C:membrane"/>
    <property type="evidence" value="ECO:0007669"/>
    <property type="project" value="UniProtKB-SubCell"/>
</dbReference>
<dbReference type="InterPro" id="IPR050382">
    <property type="entry name" value="MFS_Na/Anion_cotransporter"/>
</dbReference>
<feature type="domain" description="Major facilitator superfamily (MFS) profile" evidence="6">
    <location>
        <begin position="34"/>
        <end position="298"/>
    </location>
</feature>
<keyword evidence="2 5" id="KW-0812">Transmembrane</keyword>
<evidence type="ECO:0000313" key="8">
    <source>
        <dbReference type="Proteomes" id="UP000601435"/>
    </source>
</evidence>
<feature type="transmembrane region" description="Helical" evidence="5">
    <location>
        <begin position="191"/>
        <end position="209"/>
    </location>
</feature>
<keyword evidence="8" id="KW-1185">Reference proteome</keyword>
<accession>A0A813CK58</accession>
<comment type="caution">
    <text evidence="7">The sequence shown here is derived from an EMBL/GenBank/DDBJ whole genome shotgun (WGS) entry which is preliminary data.</text>
</comment>
<keyword evidence="3 5" id="KW-1133">Transmembrane helix</keyword>
<evidence type="ECO:0000256" key="3">
    <source>
        <dbReference type="ARBA" id="ARBA00022989"/>
    </source>
</evidence>
<dbReference type="InterPro" id="IPR011701">
    <property type="entry name" value="MFS"/>
</dbReference>
<reference evidence="7" key="1">
    <citation type="submission" date="2021-02" db="EMBL/GenBank/DDBJ databases">
        <authorList>
            <person name="Dougan E. K."/>
            <person name="Rhodes N."/>
            <person name="Thang M."/>
            <person name="Chan C."/>
        </authorList>
    </citation>
    <scope>NUCLEOTIDE SEQUENCE</scope>
</reference>
<dbReference type="AlphaFoldDB" id="A0A813CK58"/>
<feature type="transmembrane region" description="Helical" evidence="5">
    <location>
        <begin position="99"/>
        <end position="119"/>
    </location>
</feature>
<dbReference type="PROSITE" id="PS50850">
    <property type="entry name" value="MFS"/>
    <property type="match status" value="1"/>
</dbReference>
<feature type="non-terminal residue" evidence="7">
    <location>
        <position position="1"/>
    </location>
</feature>
<gene>
    <name evidence="7" type="primary">PHT4</name>
    <name evidence="7" type="ORF">SNEC2469_LOCUS35265</name>
</gene>
<dbReference type="PANTHER" id="PTHR11662">
    <property type="entry name" value="SOLUTE CARRIER FAMILY 17"/>
    <property type="match status" value="1"/>
</dbReference>
<organism evidence="7 8">
    <name type="scientific">Symbiodinium necroappetens</name>
    <dbReference type="NCBI Taxonomy" id="1628268"/>
    <lineage>
        <taxon>Eukaryota</taxon>
        <taxon>Sar</taxon>
        <taxon>Alveolata</taxon>
        <taxon>Dinophyceae</taxon>
        <taxon>Suessiales</taxon>
        <taxon>Symbiodiniaceae</taxon>
        <taxon>Symbiodinium</taxon>
    </lineage>
</organism>
<evidence type="ECO:0000313" key="7">
    <source>
        <dbReference type="EMBL" id="CAE7944139.1"/>
    </source>
</evidence>
<dbReference type="OrthoDB" id="2250022at2759"/>
<dbReference type="InterPro" id="IPR020846">
    <property type="entry name" value="MFS_dom"/>
</dbReference>